<dbReference type="Proteomes" id="UP000583127">
    <property type="component" value="Unassembled WGS sequence"/>
</dbReference>
<proteinExistence type="predicted"/>
<dbReference type="EMBL" id="JABBFZ010000004">
    <property type="protein sequence ID" value="NML31152.1"/>
    <property type="molecule type" value="Genomic_DNA"/>
</dbReference>
<evidence type="ECO:0000313" key="2">
    <source>
        <dbReference type="Proteomes" id="UP000583127"/>
    </source>
</evidence>
<reference evidence="1 2" key="1">
    <citation type="submission" date="2020-04" db="EMBL/GenBank/DDBJ databases">
        <title>Paraburkholderia sp. G-4-1-8 isolated from soil.</title>
        <authorList>
            <person name="Dahal R.H."/>
        </authorList>
    </citation>
    <scope>NUCLEOTIDE SEQUENCE [LARGE SCALE GENOMIC DNA]</scope>
    <source>
        <strain evidence="1 2">G-4-1-8</strain>
    </source>
</reference>
<organism evidence="1 2">
    <name type="scientific">Paraburkholderia antibiotica</name>
    <dbReference type="NCBI Taxonomy" id="2728839"/>
    <lineage>
        <taxon>Bacteria</taxon>
        <taxon>Pseudomonadati</taxon>
        <taxon>Pseudomonadota</taxon>
        <taxon>Betaproteobacteria</taxon>
        <taxon>Burkholderiales</taxon>
        <taxon>Burkholderiaceae</taxon>
        <taxon>Paraburkholderia</taxon>
    </lineage>
</organism>
<dbReference type="RefSeq" id="WP_169497429.1">
    <property type="nucleotide sequence ID" value="NZ_JABBFZ010000004.1"/>
</dbReference>
<evidence type="ECO:0000313" key="1">
    <source>
        <dbReference type="EMBL" id="NML31152.1"/>
    </source>
</evidence>
<sequence length="119" mass="13110">MPKSSLIQPVSTFEPLPAAPLPEIKTPVEYAFETLRAEIEEFQDSLENGEAVGGLLASFGKTISLQITRLTLSGQFFCFDGIIETGEEARLVQHFTQTSVLLVKVRTEKPTRPIGFLAQ</sequence>
<dbReference type="InterPro" id="IPR046171">
    <property type="entry name" value="DUF6173"/>
</dbReference>
<dbReference type="AlphaFoldDB" id="A0A7X9X4X8"/>
<keyword evidence="2" id="KW-1185">Reference proteome</keyword>
<protein>
    <submittedName>
        <fullName evidence="1">Uncharacterized protein</fullName>
    </submittedName>
</protein>
<comment type="caution">
    <text evidence="1">The sequence shown here is derived from an EMBL/GenBank/DDBJ whole genome shotgun (WGS) entry which is preliminary data.</text>
</comment>
<dbReference type="Pfam" id="PF19670">
    <property type="entry name" value="DUF6173"/>
    <property type="match status" value="1"/>
</dbReference>
<accession>A0A7X9X4X8</accession>
<gene>
    <name evidence="1" type="ORF">HHL14_09925</name>
</gene>
<name>A0A7X9X4X8_9BURK</name>